<dbReference type="EMBL" id="BLXT01003752">
    <property type="protein sequence ID" value="GFO05803.1"/>
    <property type="molecule type" value="Genomic_DNA"/>
</dbReference>
<name>A0AAV4AGY5_9GAST</name>
<keyword evidence="2" id="KW-1185">Reference proteome</keyword>
<accession>A0AAV4AGY5</accession>
<proteinExistence type="predicted"/>
<evidence type="ECO:0000313" key="1">
    <source>
        <dbReference type="EMBL" id="GFO05803.1"/>
    </source>
</evidence>
<sequence length="87" mass="9654">MLLQLLVPTVSSVLYYKNEVQELPGNPYIVPACVSAHHNHPTAPANLKSQTAKWKRMPDTIKVTSGQLYNYKANSAVPWSATLVAQY</sequence>
<dbReference type="AlphaFoldDB" id="A0AAV4AGY5"/>
<dbReference type="Proteomes" id="UP000735302">
    <property type="component" value="Unassembled WGS sequence"/>
</dbReference>
<reference evidence="1 2" key="1">
    <citation type="journal article" date="2021" name="Elife">
        <title>Chloroplast acquisition without the gene transfer in kleptoplastic sea slugs, Plakobranchus ocellatus.</title>
        <authorList>
            <person name="Maeda T."/>
            <person name="Takahashi S."/>
            <person name="Yoshida T."/>
            <person name="Shimamura S."/>
            <person name="Takaki Y."/>
            <person name="Nagai Y."/>
            <person name="Toyoda A."/>
            <person name="Suzuki Y."/>
            <person name="Arimoto A."/>
            <person name="Ishii H."/>
            <person name="Satoh N."/>
            <person name="Nishiyama T."/>
            <person name="Hasebe M."/>
            <person name="Maruyama T."/>
            <person name="Minagawa J."/>
            <person name="Obokata J."/>
            <person name="Shigenobu S."/>
        </authorList>
    </citation>
    <scope>NUCLEOTIDE SEQUENCE [LARGE SCALE GENOMIC DNA]</scope>
</reference>
<comment type="caution">
    <text evidence="1">The sequence shown here is derived from an EMBL/GenBank/DDBJ whole genome shotgun (WGS) entry which is preliminary data.</text>
</comment>
<protein>
    <submittedName>
        <fullName evidence="1">Uncharacterized protein</fullName>
    </submittedName>
</protein>
<organism evidence="1 2">
    <name type="scientific">Plakobranchus ocellatus</name>
    <dbReference type="NCBI Taxonomy" id="259542"/>
    <lineage>
        <taxon>Eukaryota</taxon>
        <taxon>Metazoa</taxon>
        <taxon>Spiralia</taxon>
        <taxon>Lophotrochozoa</taxon>
        <taxon>Mollusca</taxon>
        <taxon>Gastropoda</taxon>
        <taxon>Heterobranchia</taxon>
        <taxon>Euthyneura</taxon>
        <taxon>Panpulmonata</taxon>
        <taxon>Sacoglossa</taxon>
        <taxon>Placobranchoidea</taxon>
        <taxon>Plakobranchidae</taxon>
        <taxon>Plakobranchus</taxon>
    </lineage>
</organism>
<gene>
    <name evidence="1" type="ORF">PoB_003230800</name>
</gene>
<evidence type="ECO:0000313" key="2">
    <source>
        <dbReference type="Proteomes" id="UP000735302"/>
    </source>
</evidence>